<evidence type="ECO:0000256" key="4">
    <source>
        <dbReference type="ARBA" id="ARBA00023125"/>
    </source>
</evidence>
<evidence type="ECO:0000256" key="2">
    <source>
        <dbReference type="ARBA" id="ARBA00007214"/>
    </source>
</evidence>
<comment type="similarity">
    <text evidence="2">Belongs to the plant ACBP60 protein family.</text>
</comment>
<evidence type="ECO:0000259" key="8">
    <source>
        <dbReference type="Pfam" id="PF07887"/>
    </source>
</evidence>
<comment type="subcellular location">
    <subcellularLocation>
        <location evidence="1">Nucleus</location>
    </subcellularLocation>
</comment>
<organism evidence="12 13">
    <name type="scientific">Ilex paraguariensis</name>
    <name type="common">yerba mate</name>
    <dbReference type="NCBI Taxonomy" id="185542"/>
    <lineage>
        <taxon>Eukaryota</taxon>
        <taxon>Viridiplantae</taxon>
        <taxon>Streptophyta</taxon>
        <taxon>Embryophyta</taxon>
        <taxon>Tracheophyta</taxon>
        <taxon>Spermatophyta</taxon>
        <taxon>Magnoliopsida</taxon>
        <taxon>eudicotyledons</taxon>
        <taxon>Gunneridae</taxon>
        <taxon>Pentapetalae</taxon>
        <taxon>asterids</taxon>
        <taxon>campanulids</taxon>
        <taxon>Aquifoliales</taxon>
        <taxon>Aquifoliaceae</taxon>
        <taxon>Ilex</taxon>
    </lineage>
</organism>
<keyword evidence="3" id="KW-0805">Transcription regulation</keyword>
<dbReference type="GO" id="GO:0005634">
    <property type="term" value="C:nucleus"/>
    <property type="evidence" value="ECO:0007669"/>
    <property type="project" value="UniProtKB-SubCell"/>
</dbReference>
<dbReference type="InterPro" id="IPR046829">
    <property type="entry name" value="Calmod_bind_C"/>
</dbReference>
<keyword evidence="13" id="KW-1185">Reference proteome</keyword>
<keyword evidence="6" id="KW-0804">Transcription</keyword>
<dbReference type="Pfam" id="PF20452">
    <property type="entry name" value="Calmod_bind_C"/>
    <property type="match status" value="1"/>
</dbReference>
<dbReference type="PANTHER" id="PTHR31713:SF43">
    <property type="entry name" value="CALMODULIN-BINDING PROTEIN 60 G"/>
    <property type="match status" value="1"/>
</dbReference>
<evidence type="ECO:0000256" key="1">
    <source>
        <dbReference type="ARBA" id="ARBA00004123"/>
    </source>
</evidence>
<dbReference type="EMBL" id="CAUOFW020000998">
    <property type="protein sequence ID" value="CAK9139890.1"/>
    <property type="molecule type" value="Genomic_DNA"/>
</dbReference>
<feature type="domain" description="Calmodulin binding protein-like N-terminal" evidence="8">
    <location>
        <begin position="83"/>
        <end position="229"/>
    </location>
</feature>
<reference evidence="12 13" key="1">
    <citation type="submission" date="2024-02" db="EMBL/GenBank/DDBJ databases">
        <authorList>
            <person name="Vignale AGUSTIN F."/>
            <person name="Sosa J E."/>
            <person name="Modenutti C."/>
        </authorList>
    </citation>
    <scope>NUCLEOTIDE SEQUENCE [LARGE SCALE GENOMIC DNA]</scope>
</reference>
<sequence length="566" mass="63263">MVLKRYFGEGGDDLSEHPARESKRCFPFSNVFRDLMNEPSLHELVSKLEPFLRNLVREELECAIFSSSRSSLNQIESSGVRALQLHFTDKLPSILFTGSRIVSGDGEPVKIVILDACSQNTITSGPLSSIKIQLVVLDGDFDSDDQEDWTEKAFNAKIVKERQGKRPLVTGDLLITLRDGVGYIGDISFTDNSSWIRSRRFRLGAKVQNICTEIRIREAVSEAFVVKDHRGESYKKHHPPSLGDDVWRLEKIAKDGAFHKRLALHKIYTVKELLRLHITDPSLLRNILGGGVSDKTWTTIIGHAADCIVDDDKLYMYRAAERVVLVFNSIFKVVGATFDSQNYQSLDKLNNIQKRLVEDWKRHAYKNLNDLVPIDDPSVVGCPTLVLSPQADPFGCPTLGLQNDHFLLALDQQEMQLGSNDMASSSPFAYKVEDANELEVSMAQSSHQMQMFTSTMRNSFTMRDFLCGPDGGGCSWGTSGSMGPVVFTGHVAADDNIQDETTWQGNGLFQAPYNKAADIVSTDFGIHIPRSGTPKARWCKLRAAITWGILVRRDVTAKRMARLLFA</sequence>
<keyword evidence="5" id="KW-0010">Activator</keyword>
<feature type="domain" description="Calmodulin binding protein C-terminal" evidence="10">
    <location>
        <begin position="313"/>
        <end position="373"/>
    </location>
</feature>
<accession>A0ABC8TMX8</accession>
<evidence type="ECO:0000256" key="3">
    <source>
        <dbReference type="ARBA" id="ARBA00023015"/>
    </source>
</evidence>
<name>A0ABC8TMX8_9AQUA</name>
<evidence type="ECO:0000259" key="10">
    <source>
        <dbReference type="Pfam" id="PF20452"/>
    </source>
</evidence>
<evidence type="ECO:0000256" key="7">
    <source>
        <dbReference type="ARBA" id="ARBA00023242"/>
    </source>
</evidence>
<dbReference type="InterPro" id="IPR046830">
    <property type="entry name" value="Calmod_bind_M"/>
</dbReference>
<dbReference type="Pfam" id="PF07887">
    <property type="entry name" value="Calmodulin_bind"/>
    <property type="match status" value="1"/>
</dbReference>
<feature type="domain" description="Calmodulin binding protein central" evidence="9">
    <location>
        <begin position="242"/>
        <end position="307"/>
    </location>
</feature>
<evidence type="ECO:0000313" key="12">
    <source>
        <dbReference type="EMBL" id="CAK9170574.1"/>
    </source>
</evidence>
<keyword evidence="7" id="KW-0539">Nucleus</keyword>
<proteinExistence type="inferred from homology"/>
<comment type="caution">
    <text evidence="12">The sequence shown here is derived from an EMBL/GenBank/DDBJ whole genome shotgun (WGS) entry which is preliminary data.</text>
</comment>
<dbReference type="InterPro" id="IPR046831">
    <property type="entry name" value="Calmodulin_bind_N"/>
</dbReference>
<dbReference type="Proteomes" id="UP001642360">
    <property type="component" value="Unassembled WGS sequence"/>
</dbReference>
<evidence type="ECO:0000313" key="13">
    <source>
        <dbReference type="Proteomes" id="UP001642360"/>
    </source>
</evidence>
<evidence type="ECO:0000259" key="9">
    <source>
        <dbReference type="Pfam" id="PF20451"/>
    </source>
</evidence>
<dbReference type="EMBL" id="CAUOFW020005523">
    <property type="protein sequence ID" value="CAK9170574.1"/>
    <property type="molecule type" value="Genomic_DNA"/>
</dbReference>
<evidence type="ECO:0000256" key="6">
    <source>
        <dbReference type="ARBA" id="ARBA00023163"/>
    </source>
</evidence>
<dbReference type="Pfam" id="PF20451">
    <property type="entry name" value="Calmod_bind_M"/>
    <property type="match status" value="1"/>
</dbReference>
<dbReference type="PANTHER" id="PTHR31713">
    <property type="entry name" value="OS02G0177800 PROTEIN"/>
    <property type="match status" value="1"/>
</dbReference>
<dbReference type="AlphaFoldDB" id="A0ABC8TMX8"/>
<gene>
    <name evidence="12" type="ORF">ILEXP_LOCUS40071</name>
    <name evidence="11" type="ORF">ILEXP_LOCUS7308</name>
</gene>
<evidence type="ECO:0000256" key="5">
    <source>
        <dbReference type="ARBA" id="ARBA00023159"/>
    </source>
</evidence>
<dbReference type="GO" id="GO:0003677">
    <property type="term" value="F:DNA binding"/>
    <property type="evidence" value="ECO:0007669"/>
    <property type="project" value="UniProtKB-KW"/>
</dbReference>
<keyword evidence="4" id="KW-0238">DNA-binding</keyword>
<protein>
    <recommendedName>
        <fullName evidence="14">Calmodulin-binding protein</fullName>
    </recommendedName>
</protein>
<evidence type="ECO:0008006" key="14">
    <source>
        <dbReference type="Google" id="ProtNLM"/>
    </source>
</evidence>
<evidence type="ECO:0000313" key="11">
    <source>
        <dbReference type="EMBL" id="CAK9139890.1"/>
    </source>
</evidence>
<dbReference type="InterPro" id="IPR012416">
    <property type="entry name" value="CBP60"/>
</dbReference>